<protein>
    <submittedName>
        <fullName evidence="1">Uncharacterized protein</fullName>
    </submittedName>
</protein>
<dbReference type="RefSeq" id="XP_014154775.1">
    <property type="nucleotide sequence ID" value="XM_014299300.1"/>
</dbReference>
<dbReference type="OrthoDB" id="3243861at2759"/>
<dbReference type="GeneID" id="25907276"/>
<dbReference type="AlphaFoldDB" id="A0A0L0FY36"/>
<feature type="non-terminal residue" evidence="1">
    <location>
        <position position="1"/>
    </location>
</feature>
<organism evidence="1 2">
    <name type="scientific">Sphaeroforma arctica JP610</name>
    <dbReference type="NCBI Taxonomy" id="667725"/>
    <lineage>
        <taxon>Eukaryota</taxon>
        <taxon>Ichthyosporea</taxon>
        <taxon>Ichthyophonida</taxon>
        <taxon>Sphaeroforma</taxon>
    </lineage>
</organism>
<evidence type="ECO:0000313" key="2">
    <source>
        <dbReference type="Proteomes" id="UP000054560"/>
    </source>
</evidence>
<gene>
    <name evidence="1" type="ORF">SARC_06772</name>
</gene>
<accession>A0A0L0FY36</accession>
<name>A0A0L0FY36_9EUKA</name>
<proteinExistence type="predicted"/>
<keyword evidence="2" id="KW-1185">Reference proteome</keyword>
<dbReference type="EMBL" id="KQ242095">
    <property type="protein sequence ID" value="KNC80873.1"/>
    <property type="molecule type" value="Genomic_DNA"/>
</dbReference>
<dbReference type="Proteomes" id="UP000054560">
    <property type="component" value="Unassembled WGS sequence"/>
</dbReference>
<evidence type="ECO:0000313" key="1">
    <source>
        <dbReference type="EMBL" id="KNC80873.1"/>
    </source>
</evidence>
<reference evidence="1 2" key="1">
    <citation type="submission" date="2011-02" db="EMBL/GenBank/DDBJ databases">
        <title>The Genome Sequence of Sphaeroforma arctica JP610.</title>
        <authorList>
            <consortium name="The Broad Institute Genome Sequencing Platform"/>
            <person name="Russ C."/>
            <person name="Cuomo C."/>
            <person name="Young S.K."/>
            <person name="Zeng Q."/>
            <person name="Gargeya S."/>
            <person name="Alvarado L."/>
            <person name="Berlin A."/>
            <person name="Chapman S.B."/>
            <person name="Chen Z."/>
            <person name="Freedman E."/>
            <person name="Gellesch M."/>
            <person name="Goldberg J."/>
            <person name="Griggs A."/>
            <person name="Gujja S."/>
            <person name="Heilman E."/>
            <person name="Heiman D."/>
            <person name="Howarth C."/>
            <person name="Mehta T."/>
            <person name="Neiman D."/>
            <person name="Pearson M."/>
            <person name="Roberts A."/>
            <person name="Saif S."/>
            <person name="Shea T."/>
            <person name="Shenoy N."/>
            <person name="Sisk P."/>
            <person name="Stolte C."/>
            <person name="Sykes S."/>
            <person name="White J."/>
            <person name="Yandava C."/>
            <person name="Burger G."/>
            <person name="Gray M.W."/>
            <person name="Holland P.W.H."/>
            <person name="King N."/>
            <person name="Lang F.B.F."/>
            <person name="Roger A.J."/>
            <person name="Ruiz-Trillo I."/>
            <person name="Haas B."/>
            <person name="Nusbaum C."/>
            <person name="Birren B."/>
        </authorList>
    </citation>
    <scope>NUCLEOTIDE SEQUENCE [LARGE SCALE GENOMIC DNA]</scope>
    <source>
        <strain evidence="1 2">JP610</strain>
    </source>
</reference>
<sequence>MTQSRKKKMARGPERGLMGRGAVSPWTVECGPDCGLWTVDCGLLWTVDCGLLWTVESGLWTLESLTVTMGFKKT</sequence>